<dbReference type="EMBL" id="CAEZUE010000012">
    <property type="protein sequence ID" value="CAB4585518.1"/>
    <property type="molecule type" value="Genomic_DNA"/>
</dbReference>
<keyword evidence="1" id="KW-0175">Coiled coil</keyword>
<dbReference type="AlphaFoldDB" id="A0A6J6FM28"/>
<accession>A0A6J6FM28</accession>
<reference evidence="2" key="1">
    <citation type="submission" date="2020-05" db="EMBL/GenBank/DDBJ databases">
        <authorList>
            <person name="Chiriac C."/>
            <person name="Salcher M."/>
            <person name="Ghai R."/>
            <person name="Kavagutti S V."/>
        </authorList>
    </citation>
    <scope>NUCLEOTIDE SEQUENCE</scope>
</reference>
<proteinExistence type="predicted"/>
<feature type="coiled-coil region" evidence="1">
    <location>
        <begin position="27"/>
        <end position="61"/>
    </location>
</feature>
<evidence type="ECO:0000256" key="1">
    <source>
        <dbReference type="SAM" id="Coils"/>
    </source>
</evidence>
<protein>
    <submittedName>
        <fullName evidence="2">Unannotated protein</fullName>
    </submittedName>
</protein>
<feature type="coiled-coil region" evidence="1">
    <location>
        <begin position="175"/>
        <end position="234"/>
    </location>
</feature>
<evidence type="ECO:0000313" key="2">
    <source>
        <dbReference type="EMBL" id="CAB4585518.1"/>
    </source>
</evidence>
<organism evidence="2">
    <name type="scientific">freshwater metagenome</name>
    <dbReference type="NCBI Taxonomy" id="449393"/>
    <lineage>
        <taxon>unclassified sequences</taxon>
        <taxon>metagenomes</taxon>
        <taxon>ecological metagenomes</taxon>
    </lineage>
</organism>
<sequence>MANETSTAKTLRKVVGGYEQSEINVYLGRLEREIEDRSAKLQEIKEEVRRTQAQIDLAGKERPSFSELGGAFEEALRMAEDQSAKLVSEALTESTRTIGEANARARALIEAAELKYNAQVNEATSEAQKITLLVEQEVARAKSEVAEILNQLAIERSRVEREAGQLVADAERTIAENAKVASREMEKEKRDAIEAAREAKEYRTRTEFELRQREEDVRNDIRNLELESDAYAKRIFAEADQHTEDSIESAAEISREAEEYVRTARERAEEIVRDAEEKSVVVRADAESAAERISGESAAFVGEFTDTLERRINSAREQMESMSFLAHNLKMVVNGFDLGQISTSVKTSAIGETVAAEIVED</sequence>
<name>A0A6J6FM28_9ZZZZ</name>
<gene>
    <name evidence="2" type="ORF">UFOPK1788_00192</name>
</gene>